<dbReference type="InterPro" id="IPR016160">
    <property type="entry name" value="Ald_DH_CS_CYS"/>
</dbReference>
<dbReference type="InterPro" id="IPR016163">
    <property type="entry name" value="Ald_DH_C"/>
</dbReference>
<dbReference type="PROSITE" id="PS00070">
    <property type="entry name" value="ALDEHYDE_DEHYDR_CYS"/>
    <property type="match status" value="1"/>
</dbReference>
<dbReference type="InterPro" id="IPR015590">
    <property type="entry name" value="Aldehyde_DH_dom"/>
</dbReference>
<proteinExistence type="inferred from homology"/>
<name>A0ABW4MJZ5_9BACI</name>
<comment type="caution">
    <text evidence="7">The sequence shown here is derived from an EMBL/GenBank/DDBJ whole genome shotgun (WGS) entry which is preliminary data.</text>
</comment>
<reference evidence="8" key="1">
    <citation type="journal article" date="2019" name="Int. J. Syst. Evol. Microbiol.">
        <title>The Global Catalogue of Microorganisms (GCM) 10K type strain sequencing project: providing services to taxonomists for standard genome sequencing and annotation.</title>
        <authorList>
            <consortium name="The Broad Institute Genomics Platform"/>
            <consortium name="The Broad Institute Genome Sequencing Center for Infectious Disease"/>
            <person name="Wu L."/>
            <person name="Ma J."/>
        </authorList>
    </citation>
    <scope>NUCLEOTIDE SEQUENCE [LARGE SCALE GENOMIC DNA]</scope>
    <source>
        <strain evidence="8">CCUG 15531</strain>
    </source>
</reference>
<dbReference type="Gene3D" id="3.40.309.10">
    <property type="entry name" value="Aldehyde Dehydrogenase, Chain A, domain 2"/>
    <property type="match status" value="1"/>
</dbReference>
<dbReference type="Gene3D" id="3.40.605.10">
    <property type="entry name" value="Aldehyde Dehydrogenase, Chain A, domain 1"/>
    <property type="match status" value="1"/>
</dbReference>
<evidence type="ECO:0000313" key="7">
    <source>
        <dbReference type="EMBL" id="MFD1778332.1"/>
    </source>
</evidence>
<organism evidence="7 8">
    <name type="scientific">Fredinandcohnia salidurans</name>
    <dbReference type="NCBI Taxonomy" id="2595041"/>
    <lineage>
        <taxon>Bacteria</taxon>
        <taxon>Bacillati</taxon>
        <taxon>Bacillota</taxon>
        <taxon>Bacilli</taxon>
        <taxon>Bacillales</taxon>
        <taxon>Bacillaceae</taxon>
        <taxon>Fredinandcohnia</taxon>
    </lineage>
</organism>
<evidence type="ECO:0000259" key="6">
    <source>
        <dbReference type="Pfam" id="PF00171"/>
    </source>
</evidence>
<evidence type="ECO:0000256" key="4">
    <source>
        <dbReference type="PROSITE-ProRule" id="PRU10007"/>
    </source>
</evidence>
<evidence type="ECO:0000256" key="1">
    <source>
        <dbReference type="ARBA" id="ARBA00009986"/>
    </source>
</evidence>
<keyword evidence="8" id="KW-1185">Reference proteome</keyword>
<dbReference type="PANTHER" id="PTHR43570">
    <property type="entry name" value="ALDEHYDE DEHYDROGENASE"/>
    <property type="match status" value="1"/>
</dbReference>
<dbReference type="InterPro" id="IPR016162">
    <property type="entry name" value="Ald_DH_N"/>
</dbReference>
<dbReference type="EMBL" id="JBHUEK010000008">
    <property type="protein sequence ID" value="MFD1778332.1"/>
    <property type="molecule type" value="Genomic_DNA"/>
</dbReference>
<dbReference type="CDD" id="cd07136">
    <property type="entry name" value="ALDH_YwdH-P39616"/>
    <property type="match status" value="1"/>
</dbReference>
<protein>
    <recommendedName>
        <fullName evidence="3">Aldehyde dehydrogenase</fullName>
    </recommendedName>
</protein>
<dbReference type="Proteomes" id="UP001597227">
    <property type="component" value="Unassembled WGS sequence"/>
</dbReference>
<gene>
    <name evidence="7" type="ORF">ACFSFW_06605</name>
</gene>
<dbReference type="InterPro" id="IPR012394">
    <property type="entry name" value="Aldehyde_DH_NAD(P)"/>
</dbReference>
<dbReference type="InterPro" id="IPR016161">
    <property type="entry name" value="Ald_DH/histidinol_DH"/>
</dbReference>
<dbReference type="PROSITE" id="PS00687">
    <property type="entry name" value="ALDEHYDE_DEHYDR_GLU"/>
    <property type="match status" value="1"/>
</dbReference>
<keyword evidence="2 3" id="KW-0560">Oxidoreductase</keyword>
<dbReference type="PANTHER" id="PTHR43570:SF16">
    <property type="entry name" value="ALDEHYDE DEHYDROGENASE TYPE III, ISOFORM Q"/>
    <property type="match status" value="1"/>
</dbReference>
<dbReference type="RefSeq" id="WP_388036342.1">
    <property type="nucleotide sequence ID" value="NZ_JBHUEK010000008.1"/>
</dbReference>
<feature type="active site" evidence="4">
    <location>
        <position position="210"/>
    </location>
</feature>
<evidence type="ECO:0000256" key="2">
    <source>
        <dbReference type="ARBA" id="ARBA00023002"/>
    </source>
</evidence>
<feature type="domain" description="Aldehyde dehydrogenase" evidence="6">
    <location>
        <begin position="7"/>
        <end position="427"/>
    </location>
</feature>
<dbReference type="SUPFAM" id="SSF53720">
    <property type="entry name" value="ALDH-like"/>
    <property type="match status" value="1"/>
</dbReference>
<dbReference type="Pfam" id="PF00171">
    <property type="entry name" value="Aldedh"/>
    <property type="match status" value="1"/>
</dbReference>
<evidence type="ECO:0000256" key="3">
    <source>
        <dbReference type="PIRNR" id="PIRNR036492"/>
    </source>
</evidence>
<sequence length="457" mass="51416">MESYGALIKKQREFFSTGKTKEVAYRMEALKKIRNLIKTHQKEIMDALHKDLNKSEFESYTTEIGFVLEELRYTMKHLEKWAKPRKVKTSLTGFGSKNYIYPEPYGVVLVISPWNYPFQLAFAPLIGAIAAGNCAILKPSELTPKTSELLTKLIREHFQEDYIAIVEGGVETSTALLEEKTDYIFFTGSVAVGKVIMEAAAKHLTPVTLELGGKSPCIVHKDANLRYAAKRIAWGKYTNAGQTCVAPDYLYVHNEVKEEFLNLLTEVIQELYGNALSEESKFTKIVSGRHFNRLTSFIDNSGVLYYGGESDADKHLISPTVLTDVTWEHPIMEDEIFGPILPVMGYDDILQTIDEINKRPKPLALYIFSEVERVQNKVLDSISFGGGCVNDTVYHFTSPHLPFGGVGDSGIGAYHGKGSFDVFSHEKGIMKQTTKFDLPLRYPTTKHGLKLIKMIMK</sequence>
<dbReference type="PIRSF" id="PIRSF036492">
    <property type="entry name" value="ALDH"/>
    <property type="match status" value="1"/>
</dbReference>
<evidence type="ECO:0000313" key="8">
    <source>
        <dbReference type="Proteomes" id="UP001597227"/>
    </source>
</evidence>
<comment type="similarity">
    <text evidence="1 3 5">Belongs to the aldehyde dehydrogenase family.</text>
</comment>
<evidence type="ECO:0000256" key="5">
    <source>
        <dbReference type="RuleBase" id="RU003345"/>
    </source>
</evidence>
<dbReference type="InterPro" id="IPR029510">
    <property type="entry name" value="Ald_DH_CS_GLU"/>
</dbReference>
<accession>A0ABW4MJZ5</accession>